<dbReference type="InterPro" id="IPR011598">
    <property type="entry name" value="bHLH_dom"/>
</dbReference>
<evidence type="ECO:0000256" key="1">
    <source>
        <dbReference type="ARBA" id="ARBA00004123"/>
    </source>
</evidence>
<keyword evidence="2" id="KW-0805">Transcription regulation</keyword>
<dbReference type="InterPro" id="IPR036638">
    <property type="entry name" value="HLH_DNA-bd_sf"/>
</dbReference>
<dbReference type="RefSeq" id="XP_015177595.1">
    <property type="nucleotide sequence ID" value="XM_015322109.1"/>
</dbReference>
<keyword evidence="3" id="KW-0804">Transcription</keyword>
<dbReference type="PROSITE" id="PS50888">
    <property type="entry name" value="BHLH"/>
    <property type="match status" value="1"/>
</dbReference>
<keyword evidence="4" id="KW-0539">Nucleus</keyword>
<dbReference type="InterPro" id="IPR051732">
    <property type="entry name" value="USF"/>
</dbReference>
<dbReference type="PANTHER" id="PTHR46117">
    <property type="entry name" value="FI24210P1"/>
    <property type="match status" value="1"/>
</dbReference>
<evidence type="ECO:0000313" key="7">
    <source>
        <dbReference type="Proteomes" id="UP000694924"/>
    </source>
</evidence>
<keyword evidence="5" id="KW-0175">Coiled coil</keyword>
<keyword evidence="7" id="KW-1185">Reference proteome</keyword>
<evidence type="ECO:0000256" key="2">
    <source>
        <dbReference type="ARBA" id="ARBA00023015"/>
    </source>
</evidence>
<evidence type="ECO:0000256" key="3">
    <source>
        <dbReference type="ARBA" id="ARBA00023163"/>
    </source>
</evidence>
<dbReference type="SUPFAM" id="SSF47459">
    <property type="entry name" value="HLH, helix-loop-helix DNA-binding domain"/>
    <property type="match status" value="1"/>
</dbReference>
<sequence length="241" mass="27596">MVLTEAEIIDMDDNIEIKSEDENVQYQLCQINKDESAVAYRVVQVSDNQLENSELSVATPVNNTVQVLTSPLNGQLYLLSNGNEMLSSDSTRDIIPCVTKVKIEPSENLVLGAKKRDEKRRATHNEVEKRRRDKINNWIFKLGELIPESINGNGTNEGDMKVNSELQSKGNILMQACEYITDLRKTRENYVRHLEENTKLSEEVKNLRQVVTQLTKENNQLKLQLSSNTNYVGIEQFLRLR</sequence>
<evidence type="ECO:0000256" key="4">
    <source>
        <dbReference type="ARBA" id="ARBA00023242"/>
    </source>
</evidence>
<comment type="subcellular location">
    <subcellularLocation>
        <location evidence="1">Nucleus</location>
    </subcellularLocation>
</comment>
<accession>A0ABM1IBK8</accession>
<dbReference type="Pfam" id="PF00010">
    <property type="entry name" value="HLH"/>
    <property type="match status" value="1"/>
</dbReference>
<name>A0ABM1IBK8_POLDO</name>
<dbReference type="SMART" id="SM00353">
    <property type="entry name" value="HLH"/>
    <property type="match status" value="1"/>
</dbReference>
<evidence type="ECO:0000259" key="6">
    <source>
        <dbReference type="PROSITE" id="PS50888"/>
    </source>
</evidence>
<evidence type="ECO:0000313" key="8">
    <source>
        <dbReference type="RefSeq" id="XP_015177595.1"/>
    </source>
</evidence>
<gene>
    <name evidence="8" type="primary">LOC107066997</name>
</gene>
<proteinExistence type="predicted"/>
<evidence type="ECO:0000256" key="5">
    <source>
        <dbReference type="SAM" id="Coils"/>
    </source>
</evidence>
<dbReference type="Gene3D" id="4.10.280.10">
    <property type="entry name" value="Helix-loop-helix DNA-binding domain"/>
    <property type="match status" value="1"/>
</dbReference>
<dbReference type="GeneID" id="107066997"/>
<protein>
    <submittedName>
        <fullName evidence="8">Upstream stimulatory factor 2-like isoform X2</fullName>
    </submittedName>
</protein>
<feature type="coiled-coil region" evidence="5">
    <location>
        <begin position="183"/>
        <end position="224"/>
    </location>
</feature>
<feature type="domain" description="BHLH" evidence="6">
    <location>
        <begin position="119"/>
        <end position="183"/>
    </location>
</feature>
<organism evidence="7 8">
    <name type="scientific">Polistes dominula</name>
    <name type="common">European paper wasp</name>
    <name type="synonym">Vespa dominula</name>
    <dbReference type="NCBI Taxonomy" id="743375"/>
    <lineage>
        <taxon>Eukaryota</taxon>
        <taxon>Metazoa</taxon>
        <taxon>Ecdysozoa</taxon>
        <taxon>Arthropoda</taxon>
        <taxon>Hexapoda</taxon>
        <taxon>Insecta</taxon>
        <taxon>Pterygota</taxon>
        <taxon>Neoptera</taxon>
        <taxon>Endopterygota</taxon>
        <taxon>Hymenoptera</taxon>
        <taxon>Apocrita</taxon>
        <taxon>Aculeata</taxon>
        <taxon>Vespoidea</taxon>
        <taxon>Vespidae</taxon>
        <taxon>Polistinae</taxon>
        <taxon>Polistini</taxon>
        <taxon>Polistes</taxon>
    </lineage>
</organism>
<dbReference type="PANTHER" id="PTHR46117:SF3">
    <property type="entry name" value="FI24210P1"/>
    <property type="match status" value="1"/>
</dbReference>
<reference evidence="8" key="1">
    <citation type="submission" date="2025-08" db="UniProtKB">
        <authorList>
            <consortium name="RefSeq"/>
        </authorList>
    </citation>
    <scope>IDENTIFICATION</scope>
    <source>
        <tissue evidence="8">Whole body</tissue>
    </source>
</reference>
<dbReference type="Proteomes" id="UP000694924">
    <property type="component" value="Unplaced"/>
</dbReference>